<organism evidence="1">
    <name type="scientific">Magallana gigas</name>
    <name type="common">Pacific oyster</name>
    <name type="synonym">Crassostrea gigas</name>
    <dbReference type="NCBI Taxonomy" id="29159"/>
    <lineage>
        <taxon>Eukaryota</taxon>
        <taxon>Metazoa</taxon>
        <taxon>Spiralia</taxon>
        <taxon>Lophotrochozoa</taxon>
        <taxon>Mollusca</taxon>
        <taxon>Bivalvia</taxon>
        <taxon>Autobranchia</taxon>
        <taxon>Pteriomorphia</taxon>
        <taxon>Ostreida</taxon>
        <taxon>Ostreoidea</taxon>
        <taxon>Ostreidae</taxon>
        <taxon>Magallana</taxon>
    </lineage>
</organism>
<proteinExistence type="predicted"/>
<accession>K1QHM1</accession>
<evidence type="ECO:0000313" key="1">
    <source>
        <dbReference type="EMBL" id="EKC21081.1"/>
    </source>
</evidence>
<dbReference type="HOGENOM" id="CLU_1305927_0_0_1"/>
<sequence>MDAEKVADILYGKGTMVNSSTIQEIKRKKLPEDKAMALLEKLKFCDEDQFQDLVDSLEESNQQNIANELKKALGDIEHSELGSDFVDASEDKVALLSCKNGEGWTIVDFDNVKDVTGACRLQLFTGGKSYSVVGLIVPKSTKDSELSRMAELFYTSSEQFRMRLIVKQHSENNYRLAIRCVNPEMFSTTIAELRNMGYTKGPSESFEFNDK</sequence>
<protein>
    <submittedName>
        <fullName evidence="1">Uncharacterized protein</fullName>
    </submittedName>
</protein>
<dbReference type="Gene3D" id="1.10.533.10">
    <property type="entry name" value="Death Domain, Fas"/>
    <property type="match status" value="1"/>
</dbReference>
<name>K1QHM1_MAGGI</name>
<dbReference type="SUPFAM" id="SSF47986">
    <property type="entry name" value="DEATH domain"/>
    <property type="match status" value="1"/>
</dbReference>
<dbReference type="EMBL" id="JH817757">
    <property type="protein sequence ID" value="EKC21081.1"/>
    <property type="molecule type" value="Genomic_DNA"/>
</dbReference>
<reference evidence="1" key="1">
    <citation type="journal article" date="2012" name="Nature">
        <title>The oyster genome reveals stress adaptation and complexity of shell formation.</title>
        <authorList>
            <person name="Zhang G."/>
            <person name="Fang X."/>
            <person name="Guo X."/>
            <person name="Li L."/>
            <person name="Luo R."/>
            <person name="Xu F."/>
            <person name="Yang P."/>
            <person name="Zhang L."/>
            <person name="Wang X."/>
            <person name="Qi H."/>
            <person name="Xiong Z."/>
            <person name="Que H."/>
            <person name="Xie Y."/>
            <person name="Holland P.W."/>
            <person name="Paps J."/>
            <person name="Zhu Y."/>
            <person name="Wu F."/>
            <person name="Chen Y."/>
            <person name="Wang J."/>
            <person name="Peng C."/>
            <person name="Meng J."/>
            <person name="Yang L."/>
            <person name="Liu J."/>
            <person name="Wen B."/>
            <person name="Zhang N."/>
            <person name="Huang Z."/>
            <person name="Zhu Q."/>
            <person name="Feng Y."/>
            <person name="Mount A."/>
            <person name="Hedgecock D."/>
            <person name="Xu Z."/>
            <person name="Liu Y."/>
            <person name="Domazet-Loso T."/>
            <person name="Du Y."/>
            <person name="Sun X."/>
            <person name="Zhang S."/>
            <person name="Liu B."/>
            <person name="Cheng P."/>
            <person name="Jiang X."/>
            <person name="Li J."/>
            <person name="Fan D."/>
            <person name="Wang W."/>
            <person name="Fu W."/>
            <person name="Wang T."/>
            <person name="Wang B."/>
            <person name="Zhang J."/>
            <person name="Peng Z."/>
            <person name="Li Y."/>
            <person name="Li N."/>
            <person name="Wang J."/>
            <person name="Chen M."/>
            <person name="He Y."/>
            <person name="Tan F."/>
            <person name="Song X."/>
            <person name="Zheng Q."/>
            <person name="Huang R."/>
            <person name="Yang H."/>
            <person name="Du X."/>
            <person name="Chen L."/>
            <person name="Yang M."/>
            <person name="Gaffney P.M."/>
            <person name="Wang S."/>
            <person name="Luo L."/>
            <person name="She Z."/>
            <person name="Ming Y."/>
            <person name="Huang W."/>
            <person name="Zhang S."/>
            <person name="Huang B."/>
            <person name="Zhang Y."/>
            <person name="Qu T."/>
            <person name="Ni P."/>
            <person name="Miao G."/>
            <person name="Wang J."/>
            <person name="Wang Q."/>
            <person name="Steinberg C.E."/>
            <person name="Wang H."/>
            <person name="Li N."/>
            <person name="Qian L."/>
            <person name="Zhang G."/>
            <person name="Li Y."/>
            <person name="Yang H."/>
            <person name="Liu X."/>
            <person name="Wang J."/>
            <person name="Yin Y."/>
            <person name="Wang J."/>
        </authorList>
    </citation>
    <scope>NUCLEOTIDE SEQUENCE [LARGE SCALE GENOMIC DNA]</scope>
    <source>
        <strain evidence="1">05x7-T-G4-1.051#20</strain>
    </source>
</reference>
<dbReference type="InParanoid" id="K1QHM1"/>
<gene>
    <name evidence="1" type="ORF">CGI_10004618</name>
</gene>
<dbReference type="CDD" id="cd01671">
    <property type="entry name" value="CARD"/>
    <property type="match status" value="1"/>
</dbReference>
<dbReference type="AlphaFoldDB" id="K1QHM1"/>
<dbReference type="InterPro" id="IPR011029">
    <property type="entry name" value="DEATH-like_dom_sf"/>
</dbReference>